<evidence type="ECO:0000256" key="3">
    <source>
        <dbReference type="ARBA" id="ARBA00012054"/>
    </source>
</evidence>
<dbReference type="PANTHER" id="PTHR43442">
    <property type="entry name" value="GLUCONOKINASE-RELATED"/>
    <property type="match status" value="1"/>
</dbReference>
<dbReference type="RefSeq" id="WP_329775382.1">
    <property type="nucleotide sequence ID" value="NZ_JAYDYW010000007.1"/>
</dbReference>
<dbReference type="EC" id="2.7.1.12" evidence="3 9"/>
<protein>
    <recommendedName>
        <fullName evidence="3 9">Gluconokinase</fullName>
        <ecNumber evidence="3 9">2.7.1.12</ecNumber>
    </recommendedName>
</protein>
<name>A0ABU7G5E7_9ALTE</name>
<reference evidence="11" key="1">
    <citation type="submission" date="2023-07" db="EMBL/GenBank/DDBJ databases">
        <title>Draft genome sequence of Agarivorans aestuarii strain ZMCS4, a CAZymes producing bacteria isolated from the marine brown algae Clodostephus spongiosus.</title>
        <authorList>
            <person name="Lorente B."/>
            <person name="Cabral C."/>
            <person name="Frias J."/>
            <person name="Faria J."/>
            <person name="Toubarro D."/>
        </authorList>
    </citation>
    <scope>NUCLEOTIDE SEQUENCE [LARGE SCALE GENOMIC DNA]</scope>
    <source>
        <strain evidence="11">ZMCS4</strain>
    </source>
</reference>
<dbReference type="SUPFAM" id="SSF52540">
    <property type="entry name" value="P-loop containing nucleoside triphosphate hydrolases"/>
    <property type="match status" value="1"/>
</dbReference>
<keyword evidence="5 9" id="KW-0547">Nucleotide-binding</keyword>
<accession>A0ABU7G5E7</accession>
<evidence type="ECO:0000313" key="10">
    <source>
        <dbReference type="EMBL" id="MEE1674224.1"/>
    </source>
</evidence>
<evidence type="ECO:0000256" key="5">
    <source>
        <dbReference type="ARBA" id="ARBA00022741"/>
    </source>
</evidence>
<evidence type="ECO:0000256" key="7">
    <source>
        <dbReference type="ARBA" id="ARBA00022840"/>
    </source>
</evidence>
<keyword evidence="7 9" id="KW-0067">ATP-binding</keyword>
<comment type="similarity">
    <text evidence="2 9">Belongs to the gluconokinase GntK/GntV family.</text>
</comment>
<dbReference type="GO" id="GO:0046316">
    <property type="term" value="F:gluconokinase activity"/>
    <property type="evidence" value="ECO:0007669"/>
    <property type="project" value="UniProtKB-EC"/>
</dbReference>
<dbReference type="InterPro" id="IPR027417">
    <property type="entry name" value="P-loop_NTPase"/>
</dbReference>
<keyword evidence="6 9" id="KW-0418">Kinase</keyword>
<dbReference type="CDD" id="cd02021">
    <property type="entry name" value="GntK"/>
    <property type="match status" value="1"/>
</dbReference>
<comment type="caution">
    <text evidence="10">The sequence shown here is derived from an EMBL/GenBank/DDBJ whole genome shotgun (WGS) entry which is preliminary data.</text>
</comment>
<evidence type="ECO:0000256" key="2">
    <source>
        <dbReference type="ARBA" id="ARBA00008420"/>
    </source>
</evidence>
<sequence length="176" mass="19326">MNANQGSVYFVMGVSGCGKSSIGEGLANYLQAEFIDGDTLHPPSNIDKMRSGLALNDDDRKPWLATIVAKADAISQQGKTAVIVCSALKKVYREQLRQVSAEVVFIYLKGEQSLIKQRLEQRCNHFMPQDLLASQFATLEAPSADEVDVIPIDIDASLEQVLARCIHSINRKPALH</sequence>
<comment type="pathway">
    <text evidence="1">Carbohydrate acid metabolism.</text>
</comment>
<dbReference type="NCBIfam" id="TIGR01313">
    <property type="entry name" value="therm_gnt_kin"/>
    <property type="match status" value="1"/>
</dbReference>
<dbReference type="InterPro" id="IPR031322">
    <property type="entry name" value="Shikimate/glucono_kinase"/>
</dbReference>
<evidence type="ECO:0000256" key="4">
    <source>
        <dbReference type="ARBA" id="ARBA00022679"/>
    </source>
</evidence>
<evidence type="ECO:0000256" key="8">
    <source>
        <dbReference type="ARBA" id="ARBA00048090"/>
    </source>
</evidence>
<dbReference type="Pfam" id="PF01202">
    <property type="entry name" value="SKI"/>
    <property type="match status" value="1"/>
</dbReference>
<keyword evidence="4 9" id="KW-0808">Transferase</keyword>
<proteinExistence type="inferred from homology"/>
<dbReference type="PANTHER" id="PTHR43442:SF3">
    <property type="entry name" value="GLUCONOKINASE-RELATED"/>
    <property type="match status" value="1"/>
</dbReference>
<dbReference type="Proteomes" id="UP001310248">
    <property type="component" value="Unassembled WGS sequence"/>
</dbReference>
<dbReference type="EMBL" id="JAYDYW010000007">
    <property type="protein sequence ID" value="MEE1674224.1"/>
    <property type="molecule type" value="Genomic_DNA"/>
</dbReference>
<dbReference type="Gene3D" id="3.40.50.300">
    <property type="entry name" value="P-loop containing nucleotide triphosphate hydrolases"/>
    <property type="match status" value="1"/>
</dbReference>
<evidence type="ECO:0000256" key="1">
    <source>
        <dbReference type="ARBA" id="ARBA00004761"/>
    </source>
</evidence>
<gene>
    <name evidence="10" type="ORF">SNR37_003660</name>
</gene>
<organism evidence="10 11">
    <name type="scientific">Agarivorans aestuarii</name>
    <dbReference type="NCBI Taxonomy" id="1563703"/>
    <lineage>
        <taxon>Bacteria</taxon>
        <taxon>Pseudomonadati</taxon>
        <taxon>Pseudomonadota</taxon>
        <taxon>Gammaproteobacteria</taxon>
        <taxon>Alteromonadales</taxon>
        <taxon>Alteromonadaceae</taxon>
        <taxon>Agarivorans</taxon>
    </lineage>
</organism>
<evidence type="ECO:0000256" key="6">
    <source>
        <dbReference type="ARBA" id="ARBA00022777"/>
    </source>
</evidence>
<evidence type="ECO:0000256" key="9">
    <source>
        <dbReference type="RuleBase" id="RU363066"/>
    </source>
</evidence>
<evidence type="ECO:0000313" key="11">
    <source>
        <dbReference type="Proteomes" id="UP001310248"/>
    </source>
</evidence>
<comment type="catalytic activity">
    <reaction evidence="8 9">
        <text>D-gluconate + ATP = 6-phospho-D-gluconate + ADP + H(+)</text>
        <dbReference type="Rhea" id="RHEA:19433"/>
        <dbReference type="ChEBI" id="CHEBI:15378"/>
        <dbReference type="ChEBI" id="CHEBI:18391"/>
        <dbReference type="ChEBI" id="CHEBI:30616"/>
        <dbReference type="ChEBI" id="CHEBI:58759"/>
        <dbReference type="ChEBI" id="CHEBI:456216"/>
        <dbReference type="EC" id="2.7.1.12"/>
    </reaction>
</comment>
<dbReference type="InterPro" id="IPR006001">
    <property type="entry name" value="Therm_gnt_kin"/>
</dbReference>
<keyword evidence="11" id="KW-1185">Reference proteome</keyword>